<reference evidence="1" key="1">
    <citation type="submission" date="2021-06" db="EMBL/GenBank/DDBJ databases">
        <title>Parelaphostrongylus tenuis whole genome reference sequence.</title>
        <authorList>
            <person name="Garwood T.J."/>
            <person name="Larsen P.A."/>
            <person name="Fountain-Jones N.M."/>
            <person name="Garbe J.R."/>
            <person name="Macchietto M.G."/>
            <person name="Kania S.A."/>
            <person name="Gerhold R.W."/>
            <person name="Richards J.E."/>
            <person name="Wolf T.M."/>
        </authorList>
    </citation>
    <scope>NUCLEOTIDE SEQUENCE</scope>
    <source>
        <strain evidence="1">MNPRO001-30</strain>
        <tissue evidence="1">Meninges</tissue>
    </source>
</reference>
<dbReference type="EMBL" id="JAHQIW010006117">
    <property type="protein sequence ID" value="KAJ1368216.1"/>
    <property type="molecule type" value="Genomic_DNA"/>
</dbReference>
<dbReference type="Proteomes" id="UP001196413">
    <property type="component" value="Unassembled WGS sequence"/>
</dbReference>
<comment type="caution">
    <text evidence="1">The sequence shown here is derived from an EMBL/GenBank/DDBJ whole genome shotgun (WGS) entry which is preliminary data.</text>
</comment>
<protein>
    <submittedName>
        <fullName evidence="1">Uncharacterized protein</fullName>
    </submittedName>
</protein>
<keyword evidence="2" id="KW-1185">Reference proteome</keyword>
<organism evidence="1 2">
    <name type="scientific">Parelaphostrongylus tenuis</name>
    <name type="common">Meningeal worm</name>
    <dbReference type="NCBI Taxonomy" id="148309"/>
    <lineage>
        <taxon>Eukaryota</taxon>
        <taxon>Metazoa</taxon>
        <taxon>Ecdysozoa</taxon>
        <taxon>Nematoda</taxon>
        <taxon>Chromadorea</taxon>
        <taxon>Rhabditida</taxon>
        <taxon>Rhabditina</taxon>
        <taxon>Rhabditomorpha</taxon>
        <taxon>Strongyloidea</taxon>
        <taxon>Metastrongylidae</taxon>
        <taxon>Parelaphostrongylus</taxon>
    </lineage>
</organism>
<gene>
    <name evidence="1" type="ORF">KIN20_029296</name>
</gene>
<sequence>MVTTTSAVPLHPPSLAHPLVLSSLTISSPPHVAPSPLATLPISPAQIGSVMICASHTISLTDAIADIIVRIRGWLREWKRVQSGKVDNIILFHSEVTGHWEKTTQLLEKFLQTLILST</sequence>
<proteinExistence type="predicted"/>
<evidence type="ECO:0000313" key="2">
    <source>
        <dbReference type="Proteomes" id="UP001196413"/>
    </source>
</evidence>
<accession>A0AAD5R2G7</accession>
<dbReference type="AlphaFoldDB" id="A0AAD5R2G7"/>
<name>A0AAD5R2G7_PARTN</name>
<evidence type="ECO:0000313" key="1">
    <source>
        <dbReference type="EMBL" id="KAJ1368216.1"/>
    </source>
</evidence>